<evidence type="ECO:0000313" key="3">
    <source>
        <dbReference type="Proteomes" id="UP000308760"/>
    </source>
</evidence>
<dbReference type="EMBL" id="STGY01000062">
    <property type="protein sequence ID" value="THV39765.1"/>
    <property type="molecule type" value="Genomic_DNA"/>
</dbReference>
<feature type="transmembrane region" description="Helical" evidence="1">
    <location>
        <begin position="284"/>
        <end position="311"/>
    </location>
</feature>
<dbReference type="AlphaFoldDB" id="A0A4S8QAG2"/>
<feature type="transmembrane region" description="Helical" evidence="1">
    <location>
        <begin position="242"/>
        <end position="264"/>
    </location>
</feature>
<accession>A0A4S8QAG2</accession>
<keyword evidence="1" id="KW-0812">Transmembrane</keyword>
<reference evidence="2 3" key="2">
    <citation type="submission" date="2019-05" db="EMBL/GenBank/DDBJ databases">
        <title>Glycomyces buryatensis sp. nov.</title>
        <authorList>
            <person name="Nikitina E."/>
        </authorList>
    </citation>
    <scope>NUCLEOTIDE SEQUENCE [LARGE SCALE GENOMIC DNA]</scope>
    <source>
        <strain evidence="2 3">18</strain>
    </source>
</reference>
<protein>
    <submittedName>
        <fullName evidence="2">Uncharacterized protein</fullName>
    </submittedName>
</protein>
<feature type="transmembrane region" description="Helical" evidence="1">
    <location>
        <begin position="38"/>
        <end position="56"/>
    </location>
</feature>
<evidence type="ECO:0000313" key="2">
    <source>
        <dbReference type="EMBL" id="THV39765.1"/>
    </source>
</evidence>
<comment type="caution">
    <text evidence="2">The sequence shown here is derived from an EMBL/GenBank/DDBJ whole genome shotgun (WGS) entry which is preliminary data.</text>
</comment>
<proteinExistence type="predicted"/>
<organism evidence="2 3">
    <name type="scientific">Glycomyces buryatensis</name>
    <dbReference type="NCBI Taxonomy" id="2570927"/>
    <lineage>
        <taxon>Bacteria</taxon>
        <taxon>Bacillati</taxon>
        <taxon>Actinomycetota</taxon>
        <taxon>Actinomycetes</taxon>
        <taxon>Glycomycetales</taxon>
        <taxon>Glycomycetaceae</taxon>
        <taxon>Glycomyces</taxon>
    </lineage>
</organism>
<feature type="transmembrane region" description="Helical" evidence="1">
    <location>
        <begin position="203"/>
        <end position="222"/>
    </location>
</feature>
<evidence type="ECO:0000256" key="1">
    <source>
        <dbReference type="SAM" id="Phobius"/>
    </source>
</evidence>
<keyword evidence="1" id="KW-0472">Membrane</keyword>
<name>A0A4S8QAG2_9ACTN</name>
<gene>
    <name evidence="2" type="ORF">FAB82_16745</name>
</gene>
<reference evidence="3" key="1">
    <citation type="submission" date="2019-04" db="EMBL/GenBank/DDBJ databases">
        <title>Nocardioides xinjiangensis sp. nov.</title>
        <authorList>
            <person name="Liu S."/>
        </authorList>
    </citation>
    <scope>NUCLEOTIDE SEQUENCE [LARGE SCALE GENOMIC DNA]</scope>
    <source>
        <strain evidence="3">18</strain>
    </source>
</reference>
<dbReference type="RefSeq" id="WP_136535684.1">
    <property type="nucleotide sequence ID" value="NZ_STGY01000062.1"/>
</dbReference>
<keyword evidence="3" id="KW-1185">Reference proteome</keyword>
<feature type="transmembrane region" description="Helical" evidence="1">
    <location>
        <begin position="77"/>
        <end position="96"/>
    </location>
</feature>
<sequence>MGTPRLLVPMWIATVALHGVVGLYWYSIGPGDYRFPMPAAALLFAAGIAAIAWWWVRARATGRALASTKAQLRHRRMALLIAYGLGCAAAALPAGIAGNDLAWHRFTGGDPLIVRAEATAIDDVVQRHKGGTTAYYSGYAELDGDRYPFDAEPVNLLNRNDPTGLDAVDLWAVFDPDDLDAGFVVVNDRSDAESVLEYPVVPLLPFGLVIAGCCWAVQRLLLRPWKFPERSLRPIDEVPALLWALFTLPCALWSVGIAVLATEAGAAGPFQPAASADIESSVPILVWMVFLPPGIACFAAFFHATAANRVYAVSYTKRGRR</sequence>
<keyword evidence="1" id="KW-1133">Transmembrane helix</keyword>
<feature type="transmembrane region" description="Helical" evidence="1">
    <location>
        <begin position="7"/>
        <end position="26"/>
    </location>
</feature>
<dbReference type="Proteomes" id="UP000308760">
    <property type="component" value="Unassembled WGS sequence"/>
</dbReference>